<dbReference type="Gene3D" id="1.10.8.270">
    <property type="entry name" value="putative rabgap domain of human tbc1 domain family member 14 like domains"/>
    <property type="match status" value="1"/>
</dbReference>
<evidence type="ECO:0000256" key="2">
    <source>
        <dbReference type="ARBA" id="ARBA00022490"/>
    </source>
</evidence>
<reference evidence="8" key="1">
    <citation type="submission" date="2022-07" db="EMBL/GenBank/DDBJ databases">
        <title>Phylogenomic reconstructions and comparative analyses of Kickxellomycotina fungi.</title>
        <authorList>
            <person name="Reynolds N.K."/>
            <person name="Stajich J.E."/>
            <person name="Barry K."/>
            <person name="Grigoriev I.V."/>
            <person name="Crous P."/>
            <person name="Smith M.E."/>
        </authorList>
    </citation>
    <scope>NUCLEOTIDE SEQUENCE</scope>
    <source>
        <strain evidence="8">NRRL 1565</strain>
    </source>
</reference>
<dbReference type="AlphaFoldDB" id="A0A9W8HXR4"/>
<feature type="region of interest" description="Disordered" evidence="6">
    <location>
        <begin position="176"/>
        <end position="232"/>
    </location>
</feature>
<dbReference type="PANTHER" id="PTHR22957">
    <property type="entry name" value="TBC1 DOMAIN FAMILY MEMBER GTPASE-ACTIVATING PROTEIN"/>
    <property type="match status" value="1"/>
</dbReference>
<keyword evidence="9" id="KW-1185">Reference proteome</keyword>
<sequence>MGQGEGPRRGMTPRMLELSRRLSDIEFKEYIPSAPAPVLSPSAFSRPATRRRGSIAEMLGHSAQRPLSPNAPMSPVQAAAITEEDEDLDDLIQARPRSPPPRNPRLQTSPRPRGEERVVQRLRDRLKVPISEPSRLGGLDLVEPAKVDVLYEEDKETLEYRRRRRARESIGSSEGFAVDISLQRRRTGSGQTSPTSPTSPRAQQAISTAARLPKTSDSGDRPPPASERRKLVGLTRRIHEDWDEVGGSLRELRVLVASNGGLPVGTGSSAARLRSMMWLAMLEVRGISLEGYSQALQCCPSSSADKINNDAFRTLAADAEFRRAVPTESIVRVLNALLSAPDRSTSDPPRYVQGMNTLLAPFLYVMGEGAGFYAFRQFLRNECPLYARPSLPGVHACVQLVDECLATVDARLFSHLKRHGAVAKIYAFPAAMTLSASVGPLRQVVRLWDFLLAFGVHLNVVCIVAQLLSMRELLLTTQSPMAFLRSWPPLRADAVIRRTREIYDLLPERLRRKIKLHAHDPQLAEKLASAPSVADPVTEPRLWTQQQLSPSAPRQTQPSLKRDLPLSPDAASPQCSVANPTNRSASATSRPRSRTFSGMAKRLRTGSTRPIPEPPLSPGALRAMPNYGCIGLGIRSNNPNLSALSQSSAEHQYRALSGNALGRMQQLQSIPMLPSSPPQRAVRMMAGSEALWMLDRKLSPNYSNTHP</sequence>
<comment type="caution">
    <text evidence="8">The sequence shown here is derived from an EMBL/GenBank/DDBJ whole genome shotgun (WGS) entry which is preliminary data.</text>
</comment>
<protein>
    <submittedName>
        <fullName evidence="8">CDC16 protein</fullName>
    </submittedName>
</protein>
<organism evidence="8 9">
    <name type="scientific">Coemansia guatemalensis</name>
    <dbReference type="NCBI Taxonomy" id="2761395"/>
    <lineage>
        <taxon>Eukaryota</taxon>
        <taxon>Fungi</taxon>
        <taxon>Fungi incertae sedis</taxon>
        <taxon>Zoopagomycota</taxon>
        <taxon>Kickxellomycotina</taxon>
        <taxon>Kickxellomycetes</taxon>
        <taxon>Kickxellales</taxon>
        <taxon>Kickxellaceae</taxon>
        <taxon>Coemansia</taxon>
    </lineage>
</organism>
<feature type="domain" description="Rab-GAP TBC" evidence="7">
    <location>
        <begin position="268"/>
        <end position="455"/>
    </location>
</feature>
<accession>A0A9W8HXR4</accession>
<evidence type="ECO:0000256" key="1">
    <source>
        <dbReference type="ARBA" id="ARBA00004245"/>
    </source>
</evidence>
<dbReference type="EMBL" id="JANBUO010000791">
    <property type="protein sequence ID" value="KAJ2801563.1"/>
    <property type="molecule type" value="Genomic_DNA"/>
</dbReference>
<feature type="region of interest" description="Disordered" evidence="6">
    <location>
        <begin position="542"/>
        <end position="619"/>
    </location>
</feature>
<proteinExistence type="inferred from homology"/>
<dbReference type="Proteomes" id="UP001140094">
    <property type="component" value="Unassembled WGS sequence"/>
</dbReference>
<dbReference type="InterPro" id="IPR000195">
    <property type="entry name" value="Rab-GAP-TBC_dom"/>
</dbReference>
<dbReference type="SUPFAM" id="SSF47923">
    <property type="entry name" value="Ypt/Rab-GAP domain of gyp1p"/>
    <property type="match status" value="2"/>
</dbReference>
<name>A0A9W8HXR4_9FUNG</name>
<keyword evidence="3" id="KW-0206">Cytoskeleton</keyword>
<evidence type="ECO:0000259" key="7">
    <source>
        <dbReference type="PROSITE" id="PS50086"/>
    </source>
</evidence>
<feature type="compositionally biased region" description="Polar residues" evidence="6">
    <location>
        <begin position="573"/>
        <end position="582"/>
    </location>
</feature>
<dbReference type="Pfam" id="PF00566">
    <property type="entry name" value="RabGAP-TBC"/>
    <property type="match status" value="1"/>
</dbReference>
<evidence type="ECO:0000256" key="4">
    <source>
        <dbReference type="ARBA" id="ARBA00023306"/>
    </source>
</evidence>
<feature type="compositionally biased region" description="Low complexity" evidence="6">
    <location>
        <begin position="32"/>
        <end position="45"/>
    </location>
</feature>
<feature type="region of interest" description="Disordered" evidence="6">
    <location>
        <begin position="29"/>
        <end position="76"/>
    </location>
</feature>
<evidence type="ECO:0000313" key="8">
    <source>
        <dbReference type="EMBL" id="KAJ2801563.1"/>
    </source>
</evidence>
<comment type="subcellular location">
    <subcellularLocation>
        <location evidence="1">Cytoplasm</location>
        <location evidence="1">Cytoskeleton</location>
    </subcellularLocation>
</comment>
<dbReference type="SMART" id="SM00164">
    <property type="entry name" value="TBC"/>
    <property type="match status" value="1"/>
</dbReference>
<dbReference type="FunFam" id="1.10.8.270:FF:000035">
    <property type="entry name" value="Cell cycle arrest protein BUB2"/>
    <property type="match status" value="1"/>
</dbReference>
<dbReference type="GO" id="GO:0005096">
    <property type="term" value="F:GTPase activator activity"/>
    <property type="evidence" value="ECO:0007669"/>
    <property type="project" value="TreeGrafter"/>
</dbReference>
<dbReference type="GO" id="GO:0005856">
    <property type="term" value="C:cytoskeleton"/>
    <property type="evidence" value="ECO:0007669"/>
    <property type="project" value="UniProtKB-SubCell"/>
</dbReference>
<evidence type="ECO:0000256" key="5">
    <source>
        <dbReference type="ARBA" id="ARBA00061049"/>
    </source>
</evidence>
<dbReference type="Gene3D" id="1.10.472.80">
    <property type="entry name" value="Ypt/Rab-GAP domain of gyp1p, domain 3"/>
    <property type="match status" value="1"/>
</dbReference>
<keyword evidence="2" id="KW-0963">Cytoplasm</keyword>
<evidence type="ECO:0000313" key="9">
    <source>
        <dbReference type="Proteomes" id="UP001140094"/>
    </source>
</evidence>
<feature type="region of interest" description="Disordered" evidence="6">
    <location>
        <begin position="92"/>
        <end position="117"/>
    </location>
</feature>
<dbReference type="PROSITE" id="PS50086">
    <property type="entry name" value="TBC_RABGAP"/>
    <property type="match status" value="1"/>
</dbReference>
<comment type="similarity">
    <text evidence="5">Belongs to the BUB2 family.</text>
</comment>
<dbReference type="InterPro" id="IPR035969">
    <property type="entry name" value="Rab-GAP_TBC_sf"/>
</dbReference>
<keyword evidence="4" id="KW-0131">Cell cycle</keyword>
<feature type="compositionally biased region" description="Polar residues" evidence="6">
    <location>
        <begin position="543"/>
        <end position="559"/>
    </location>
</feature>
<dbReference type="PANTHER" id="PTHR22957:SF263">
    <property type="entry name" value="MITOTIC CHECK POINT PROTEIN BUB2"/>
    <property type="match status" value="1"/>
</dbReference>
<evidence type="ECO:0000256" key="6">
    <source>
        <dbReference type="SAM" id="MobiDB-lite"/>
    </source>
</evidence>
<evidence type="ECO:0000256" key="3">
    <source>
        <dbReference type="ARBA" id="ARBA00023212"/>
    </source>
</evidence>
<feature type="compositionally biased region" description="Low complexity" evidence="6">
    <location>
        <begin position="188"/>
        <end position="201"/>
    </location>
</feature>
<gene>
    <name evidence="8" type="primary">cdc16</name>
    <name evidence="8" type="ORF">H4R20_003620</name>
</gene>
<dbReference type="OrthoDB" id="10263206at2759"/>